<dbReference type="GO" id="GO:0006335">
    <property type="term" value="P:DNA replication-dependent chromatin assembly"/>
    <property type="evidence" value="ECO:0007669"/>
    <property type="project" value="TreeGrafter"/>
</dbReference>
<dbReference type="GO" id="GO:0005654">
    <property type="term" value="C:nucleoplasm"/>
    <property type="evidence" value="ECO:0007669"/>
    <property type="project" value="TreeGrafter"/>
</dbReference>
<feature type="region of interest" description="Disordered" evidence="3">
    <location>
        <begin position="105"/>
        <end position="133"/>
    </location>
</feature>
<dbReference type="AlphaFoldDB" id="A0AAD9FDS3"/>
<feature type="compositionally biased region" description="Acidic residues" evidence="3">
    <location>
        <begin position="247"/>
        <end position="257"/>
    </location>
</feature>
<dbReference type="GO" id="GO:0042393">
    <property type="term" value="F:histone binding"/>
    <property type="evidence" value="ECO:0007669"/>
    <property type="project" value="TreeGrafter"/>
</dbReference>
<keyword evidence="1" id="KW-0677">Repeat</keyword>
<feature type="compositionally biased region" description="Polar residues" evidence="3">
    <location>
        <begin position="117"/>
        <end position="127"/>
    </location>
</feature>
<evidence type="ECO:0000256" key="2">
    <source>
        <dbReference type="ARBA" id="ARBA00022803"/>
    </source>
</evidence>
<evidence type="ECO:0000256" key="3">
    <source>
        <dbReference type="SAM" id="MobiDB-lite"/>
    </source>
</evidence>
<proteinExistence type="predicted"/>
<reference evidence="4" key="1">
    <citation type="submission" date="2023-04" db="EMBL/GenBank/DDBJ databases">
        <title>Chromosome-level genome of Chaenocephalus aceratus.</title>
        <authorList>
            <person name="Park H."/>
        </authorList>
    </citation>
    <scope>NUCLEOTIDE SEQUENCE</scope>
    <source>
        <strain evidence="4">DE</strain>
        <tissue evidence="4">Muscle</tissue>
    </source>
</reference>
<dbReference type="EMBL" id="JASDAP010000009">
    <property type="protein sequence ID" value="KAK1897561.1"/>
    <property type="molecule type" value="Genomic_DNA"/>
</dbReference>
<feature type="compositionally biased region" description="Acidic residues" evidence="3">
    <location>
        <begin position="107"/>
        <end position="116"/>
    </location>
</feature>
<dbReference type="InterPro" id="IPR051730">
    <property type="entry name" value="NASP-like"/>
</dbReference>
<dbReference type="PANTHER" id="PTHR15081:SF1">
    <property type="entry name" value="NUCLEAR AUTOANTIGENIC SPERM PROTEIN"/>
    <property type="match status" value="1"/>
</dbReference>
<feature type="compositionally biased region" description="Polar residues" evidence="3">
    <location>
        <begin position="1"/>
        <end position="12"/>
    </location>
</feature>
<keyword evidence="2" id="KW-0802">TPR repeat</keyword>
<dbReference type="GO" id="GO:0034080">
    <property type="term" value="P:CENP-A containing chromatin assembly"/>
    <property type="evidence" value="ECO:0007669"/>
    <property type="project" value="TreeGrafter"/>
</dbReference>
<organism evidence="4 5">
    <name type="scientific">Dissostichus eleginoides</name>
    <name type="common">Patagonian toothfish</name>
    <name type="synonym">Dissostichus amissus</name>
    <dbReference type="NCBI Taxonomy" id="100907"/>
    <lineage>
        <taxon>Eukaryota</taxon>
        <taxon>Metazoa</taxon>
        <taxon>Chordata</taxon>
        <taxon>Craniata</taxon>
        <taxon>Vertebrata</taxon>
        <taxon>Euteleostomi</taxon>
        <taxon>Actinopterygii</taxon>
        <taxon>Neopterygii</taxon>
        <taxon>Teleostei</taxon>
        <taxon>Neoteleostei</taxon>
        <taxon>Acanthomorphata</taxon>
        <taxon>Eupercaria</taxon>
        <taxon>Perciformes</taxon>
        <taxon>Notothenioidei</taxon>
        <taxon>Nototheniidae</taxon>
        <taxon>Dissostichus</taxon>
    </lineage>
</organism>
<feature type="compositionally biased region" description="Acidic residues" evidence="3">
    <location>
        <begin position="231"/>
        <end position="240"/>
    </location>
</feature>
<feature type="region of interest" description="Disordered" evidence="3">
    <location>
        <begin position="1"/>
        <end position="27"/>
    </location>
</feature>
<accession>A0AAD9FDS3</accession>
<protein>
    <submittedName>
        <fullName evidence="4">Histone-binding protein N1/N2</fullName>
    </submittedName>
</protein>
<feature type="region of interest" description="Disordered" evidence="3">
    <location>
        <begin position="147"/>
        <end position="257"/>
    </location>
</feature>
<gene>
    <name evidence="4" type="ORF">KUDE01_017093</name>
</gene>
<feature type="compositionally biased region" description="Basic and acidic residues" evidence="3">
    <location>
        <begin position="158"/>
        <end position="170"/>
    </location>
</feature>
<evidence type="ECO:0000313" key="5">
    <source>
        <dbReference type="Proteomes" id="UP001228049"/>
    </source>
</evidence>
<evidence type="ECO:0000313" key="4">
    <source>
        <dbReference type="EMBL" id="KAK1897561.1"/>
    </source>
</evidence>
<dbReference type="PANTHER" id="PTHR15081">
    <property type="entry name" value="NUCLEAR AUTOANTIGENIC SPERM PROTEIN NASP -RELATED"/>
    <property type="match status" value="1"/>
</dbReference>
<feature type="compositionally biased region" description="Basic and acidic residues" evidence="3">
    <location>
        <begin position="217"/>
        <end position="230"/>
    </location>
</feature>
<keyword evidence="5" id="KW-1185">Reference proteome</keyword>
<sequence length="257" mass="27190">MPEETSAASSYGSAEEKPCSSSAAAAADSSVDVAEEAKKLIGTGNRHLVMGDVVSAVSVFQDACSMLAAKYGDTAEECGEAFFLCGKSLLELARMENSVLGNALEGVPEESEEEDQPNSSNIESANNLDEETRDDLRKQVYDAMAEKAEPGDIELESEEGKGTPEVKKENSVVNGSSSPVSEKEKGSIQKVNGVEKSPGAPVNAVAERSNAANGVKDSGEQNDKKTNGKPEEEEEEEEDNGESKPEDEQDEEESEGS</sequence>
<comment type="caution">
    <text evidence="4">The sequence shown here is derived from an EMBL/GenBank/DDBJ whole genome shotgun (WGS) entry which is preliminary data.</text>
</comment>
<dbReference type="Proteomes" id="UP001228049">
    <property type="component" value="Unassembled WGS sequence"/>
</dbReference>
<name>A0AAD9FDS3_DISEL</name>
<evidence type="ECO:0000256" key="1">
    <source>
        <dbReference type="ARBA" id="ARBA00022737"/>
    </source>
</evidence>
<feature type="compositionally biased region" description="Low complexity" evidence="3">
    <location>
        <begin position="171"/>
        <end position="180"/>
    </location>
</feature>